<reference evidence="1 2" key="1">
    <citation type="submission" date="2018-12" db="EMBL/GenBank/DDBJ databases">
        <authorList>
            <consortium name="Pathogen Informatics"/>
        </authorList>
    </citation>
    <scope>NUCLEOTIDE SEQUENCE [LARGE SCALE GENOMIC DNA]</scope>
    <source>
        <strain evidence="1 2">NCTC13071</strain>
    </source>
</reference>
<sequence length="188" mass="22667">MVYLEKLDTADANKRILEYRKKEEAENPDEQFMDSASYCEYTDSMGYVVYIGKNDDGYLKTKRRKESLFGEYRYYFLNGNLKESGEYYFNDFHCGIWREYDEEGNLLKETDMDKPYKKYSWQNILLFAKKRNIDFHDDQTSIERYIDESNIPCWYITWKDKTEAYFHLVTIDARNGDIIEDNIAYGKL</sequence>
<dbReference type="EMBL" id="LR134384">
    <property type="protein sequence ID" value="VEH16068.1"/>
    <property type="molecule type" value="Genomic_DNA"/>
</dbReference>
<proteinExistence type="predicted"/>
<dbReference type="Proteomes" id="UP000274578">
    <property type="component" value="Chromosome 1"/>
</dbReference>
<evidence type="ECO:0000313" key="2">
    <source>
        <dbReference type="Proteomes" id="UP000274578"/>
    </source>
</evidence>
<dbReference type="KEGG" id="poc:NCTC13071_02085"/>
<dbReference type="AlphaFoldDB" id="A0A3S4T3B2"/>
<evidence type="ECO:0000313" key="1">
    <source>
        <dbReference type="EMBL" id="VEH16068.1"/>
    </source>
</evidence>
<gene>
    <name evidence="1" type="ORF">NCTC13071_02085</name>
</gene>
<dbReference type="Gene3D" id="3.90.930.1">
    <property type="match status" value="1"/>
</dbReference>
<evidence type="ECO:0008006" key="3">
    <source>
        <dbReference type="Google" id="ProtNLM"/>
    </source>
</evidence>
<protein>
    <recommendedName>
        <fullName evidence="3">MORN repeat variant</fullName>
    </recommendedName>
</protein>
<accession>A0A3S4T3B2</accession>
<dbReference type="SUPFAM" id="SSF82185">
    <property type="entry name" value="Histone H3 K4-specific methyltransferase SET7/9 N-terminal domain"/>
    <property type="match status" value="1"/>
</dbReference>
<name>A0A3S4T3B2_9BACT</name>
<organism evidence="1 2">
    <name type="scientific">Segatella oris</name>
    <dbReference type="NCBI Taxonomy" id="28135"/>
    <lineage>
        <taxon>Bacteria</taxon>
        <taxon>Pseudomonadati</taxon>
        <taxon>Bacteroidota</taxon>
        <taxon>Bacteroidia</taxon>
        <taxon>Bacteroidales</taxon>
        <taxon>Prevotellaceae</taxon>
        <taxon>Segatella</taxon>
    </lineage>
</organism>